<feature type="domain" description="HpcH/HpaI aldolase/citrate lyase" evidence="4">
    <location>
        <begin position="20"/>
        <end position="238"/>
    </location>
</feature>
<dbReference type="PANTHER" id="PTHR30502">
    <property type="entry name" value="2-KETO-3-DEOXY-L-RHAMNONATE ALDOLASE"/>
    <property type="match status" value="1"/>
</dbReference>
<evidence type="ECO:0000256" key="3">
    <source>
        <dbReference type="ARBA" id="ARBA00023239"/>
    </source>
</evidence>
<dbReference type="InterPro" id="IPR015813">
    <property type="entry name" value="Pyrv/PenolPyrv_kinase-like_dom"/>
</dbReference>
<dbReference type="Proteomes" id="UP000320184">
    <property type="component" value="Unassembled WGS sequence"/>
</dbReference>
<name>A0A538S7D4_UNCEI</name>
<proteinExistence type="inferred from homology"/>
<reference evidence="5 6" key="1">
    <citation type="journal article" date="2019" name="Nat. Microbiol.">
        <title>Mediterranean grassland soil C-N compound turnover is dependent on rainfall and depth, and is mediated by genomically divergent microorganisms.</title>
        <authorList>
            <person name="Diamond S."/>
            <person name="Andeer P.F."/>
            <person name="Li Z."/>
            <person name="Crits-Christoph A."/>
            <person name="Burstein D."/>
            <person name="Anantharaman K."/>
            <person name="Lane K.R."/>
            <person name="Thomas B.C."/>
            <person name="Pan C."/>
            <person name="Northen T.R."/>
            <person name="Banfield J.F."/>
        </authorList>
    </citation>
    <scope>NUCLEOTIDE SEQUENCE [LARGE SCALE GENOMIC DNA]</scope>
    <source>
        <strain evidence="5">WS_3</strain>
    </source>
</reference>
<keyword evidence="2" id="KW-0479">Metal-binding</keyword>
<dbReference type="AlphaFoldDB" id="A0A538S7D4"/>
<comment type="similarity">
    <text evidence="1">Belongs to the HpcH/HpaI aldolase family.</text>
</comment>
<dbReference type="InterPro" id="IPR050251">
    <property type="entry name" value="HpcH-HpaI_aldolase"/>
</dbReference>
<dbReference type="SUPFAM" id="SSF51621">
    <property type="entry name" value="Phosphoenolpyruvate/pyruvate domain"/>
    <property type="match status" value="1"/>
</dbReference>
<dbReference type="InterPro" id="IPR040442">
    <property type="entry name" value="Pyrv_kinase-like_dom_sf"/>
</dbReference>
<comment type="caution">
    <text evidence="5">The sequence shown here is derived from an EMBL/GenBank/DDBJ whole genome shotgun (WGS) entry which is preliminary data.</text>
</comment>
<dbReference type="GO" id="GO:0005737">
    <property type="term" value="C:cytoplasm"/>
    <property type="evidence" value="ECO:0007669"/>
    <property type="project" value="TreeGrafter"/>
</dbReference>
<keyword evidence="3" id="KW-0456">Lyase</keyword>
<dbReference type="InterPro" id="IPR005000">
    <property type="entry name" value="Aldolase/citrate-lyase_domain"/>
</dbReference>
<protein>
    <submittedName>
        <fullName evidence="5">2,4-dihydroxyhept-2-ene-1,7-dioic acid aldolase</fullName>
    </submittedName>
</protein>
<dbReference type="PANTHER" id="PTHR30502:SF0">
    <property type="entry name" value="PHOSPHOENOLPYRUVATE CARBOXYLASE FAMILY PROTEIN"/>
    <property type="match status" value="1"/>
</dbReference>
<dbReference type="Pfam" id="PF03328">
    <property type="entry name" value="HpcH_HpaI"/>
    <property type="match status" value="1"/>
</dbReference>
<accession>A0A538S7D4</accession>
<evidence type="ECO:0000256" key="1">
    <source>
        <dbReference type="ARBA" id="ARBA00005568"/>
    </source>
</evidence>
<evidence type="ECO:0000313" key="6">
    <source>
        <dbReference type="Proteomes" id="UP000320184"/>
    </source>
</evidence>
<sequence>MRDNTLKSIWARGEAVVNGWLSIPSAFSAEVMAHQGFDSLTVDMQHGVVDYQVAVTMLQAISTTTVMPLARVPWNDPARLMKILDAGVYGVICPMINTRAEAEALIQACKYPPRGYRSWGPVRASIYAGADYGDHANADIVVMPMIETALALKNLDEILSVPGVDAIYVGPADLSLALGCKPRLDQTDPPVVDAQQQIVEACKRHGVIAGIHNGTAAYALEMIAAGYQFVTLASDSRFLAAKAAEEVTAVRKSATRAGKLPAY</sequence>
<gene>
    <name evidence="5" type="ORF">E6K73_13895</name>
</gene>
<dbReference type="EMBL" id="VBOT01000191">
    <property type="protein sequence ID" value="TMQ47285.1"/>
    <property type="molecule type" value="Genomic_DNA"/>
</dbReference>
<evidence type="ECO:0000313" key="5">
    <source>
        <dbReference type="EMBL" id="TMQ47285.1"/>
    </source>
</evidence>
<dbReference type="Gene3D" id="3.20.20.60">
    <property type="entry name" value="Phosphoenolpyruvate-binding domains"/>
    <property type="match status" value="1"/>
</dbReference>
<organism evidence="5 6">
    <name type="scientific">Eiseniibacteriota bacterium</name>
    <dbReference type="NCBI Taxonomy" id="2212470"/>
    <lineage>
        <taxon>Bacteria</taxon>
        <taxon>Candidatus Eiseniibacteriota</taxon>
    </lineage>
</organism>
<dbReference type="GO" id="GO:0016832">
    <property type="term" value="F:aldehyde-lyase activity"/>
    <property type="evidence" value="ECO:0007669"/>
    <property type="project" value="TreeGrafter"/>
</dbReference>
<evidence type="ECO:0000259" key="4">
    <source>
        <dbReference type="Pfam" id="PF03328"/>
    </source>
</evidence>
<evidence type="ECO:0000256" key="2">
    <source>
        <dbReference type="ARBA" id="ARBA00022723"/>
    </source>
</evidence>
<dbReference type="GO" id="GO:0046872">
    <property type="term" value="F:metal ion binding"/>
    <property type="evidence" value="ECO:0007669"/>
    <property type="project" value="UniProtKB-KW"/>
</dbReference>